<proteinExistence type="predicted"/>
<protein>
    <submittedName>
        <fullName evidence="1">Uncharacterized protein</fullName>
    </submittedName>
</protein>
<comment type="caution">
    <text evidence="1">The sequence shown here is derived from an EMBL/GenBank/DDBJ whole genome shotgun (WGS) entry which is preliminary data.</text>
</comment>
<accession>A0A9P4XGT5</accession>
<sequence>MARKPAFWPRHTCAAPTTTSPSLRSLQSSIPTVVCTATLPSPLMAKPAVVRLVAVGTMDCYLILPCIIESNLFAIDVLLNIQPGHLQSCQRDLSGGSPDHQGPCQYQHFEYGTTSIALLFDRPYQTRFFALLSATVSDSRMNPFEINLRGSGSKAAASGQPSLARRTPQANACVSFGHAMAGSPAVERDPYGGRLRRYVLQLGDFYFLGKHGVASWHWLEGLMGGLHRGCRELAARRSIPGGRAKAGLEPGLFRVAGLQCKCFSEGEAVVPTCFIRGGNPEVYEHSDRQGITLKDMMAAGLTSLPWNSRWLRVAKQPPTSLHGEAAMDIEDEDNYTVKRVGVKTIQAVRGDPWSVKCVRPTVISVFRPVEGIDPNKGFFQRPCRSTTVVRNEESRGGHCRGMSKLGDVHPFQPRDNRHILQHVMHAADDITFWTLVEIYCTHSSLKQTTHHHLQ</sequence>
<dbReference type="EMBL" id="QLNT01000009">
    <property type="protein sequence ID" value="KAF3071947.1"/>
    <property type="molecule type" value="Genomic_DNA"/>
</dbReference>
<evidence type="ECO:0000313" key="1">
    <source>
        <dbReference type="EMBL" id="KAF3071947.1"/>
    </source>
</evidence>
<gene>
    <name evidence="1" type="ORF">CFAM422_005893</name>
</gene>
<dbReference type="Proteomes" id="UP000801864">
    <property type="component" value="Unassembled WGS sequence"/>
</dbReference>
<dbReference type="AlphaFoldDB" id="A0A9P4XGT5"/>
<reference evidence="1 2" key="1">
    <citation type="submission" date="2018-06" db="EMBL/GenBank/DDBJ databases">
        <title>Genome analysis of cellulolytic fungus Trichoderma lentiforme CFAM-422.</title>
        <authorList>
            <person name="Steindorff A.S."/>
            <person name="Formighieri E.F."/>
            <person name="Midorikawa G.E.O."/>
            <person name="Tamietti M.S."/>
            <person name="Ramos E.Z."/>
            <person name="Silva A.S."/>
            <person name="Bon E.P.S."/>
            <person name="Mendes T.D."/>
            <person name="Damaso M.C.T."/>
            <person name="Favaro L.C.L."/>
        </authorList>
    </citation>
    <scope>NUCLEOTIDE SEQUENCE [LARGE SCALE GENOMIC DNA]</scope>
    <source>
        <strain evidence="1 2">CFAM-422</strain>
    </source>
</reference>
<name>A0A9P4XGT5_9HYPO</name>
<keyword evidence="2" id="KW-1185">Reference proteome</keyword>
<evidence type="ECO:0000313" key="2">
    <source>
        <dbReference type="Proteomes" id="UP000801864"/>
    </source>
</evidence>
<organism evidence="1 2">
    <name type="scientific">Trichoderma lentiforme</name>
    <dbReference type="NCBI Taxonomy" id="1567552"/>
    <lineage>
        <taxon>Eukaryota</taxon>
        <taxon>Fungi</taxon>
        <taxon>Dikarya</taxon>
        <taxon>Ascomycota</taxon>
        <taxon>Pezizomycotina</taxon>
        <taxon>Sordariomycetes</taxon>
        <taxon>Hypocreomycetidae</taxon>
        <taxon>Hypocreales</taxon>
        <taxon>Hypocreaceae</taxon>
        <taxon>Trichoderma</taxon>
    </lineage>
</organism>